<evidence type="ECO:0000313" key="7">
    <source>
        <dbReference type="EMBL" id="CDW88480.1"/>
    </source>
</evidence>
<evidence type="ECO:0000256" key="5">
    <source>
        <dbReference type="SAM" id="SignalP"/>
    </source>
</evidence>
<dbReference type="InParanoid" id="A0A078B1N9"/>
<dbReference type="InterPro" id="IPR036465">
    <property type="entry name" value="vWFA_dom_sf"/>
</dbReference>
<keyword evidence="4" id="KW-1133">Transmembrane helix</keyword>
<reference evidence="7 8" key="1">
    <citation type="submission" date="2014-06" db="EMBL/GenBank/DDBJ databases">
        <authorList>
            <person name="Swart Estienne"/>
        </authorList>
    </citation>
    <scope>NUCLEOTIDE SEQUENCE [LARGE SCALE GENOMIC DNA]</scope>
    <source>
        <strain evidence="7 8">130c</strain>
    </source>
</reference>
<dbReference type="SUPFAM" id="SSF53300">
    <property type="entry name" value="vWA-like"/>
    <property type="match status" value="1"/>
</dbReference>
<keyword evidence="2" id="KW-0081">Bacteriolytic enzyme</keyword>
<keyword evidence="8" id="KW-1185">Reference proteome</keyword>
<evidence type="ECO:0000256" key="3">
    <source>
        <dbReference type="SAM" id="Coils"/>
    </source>
</evidence>
<dbReference type="Gene3D" id="1.10.530.40">
    <property type="match status" value="1"/>
</dbReference>
<evidence type="ECO:0000259" key="6">
    <source>
        <dbReference type="PROSITE" id="PS50234"/>
    </source>
</evidence>
<dbReference type="PRINTS" id="PR00453">
    <property type="entry name" value="VWFADOMAIN"/>
</dbReference>
<keyword evidence="4" id="KW-0812">Transmembrane</keyword>
<feature type="transmembrane region" description="Helical" evidence="4">
    <location>
        <begin position="638"/>
        <end position="659"/>
    </location>
</feature>
<dbReference type="InterPro" id="IPR050525">
    <property type="entry name" value="ECM_Assembly_Org"/>
</dbReference>
<feature type="domain" description="VWFA" evidence="6">
    <location>
        <begin position="266"/>
        <end position="441"/>
    </location>
</feature>
<dbReference type="Pfam" id="PF00092">
    <property type="entry name" value="VWA"/>
    <property type="match status" value="1"/>
</dbReference>
<feature type="signal peptide" evidence="5">
    <location>
        <begin position="1"/>
        <end position="20"/>
    </location>
</feature>
<dbReference type="EMBL" id="CCKQ01016606">
    <property type="protein sequence ID" value="CDW88480.1"/>
    <property type="molecule type" value="Genomic_DNA"/>
</dbReference>
<keyword evidence="5" id="KW-0732">Signal</keyword>
<proteinExistence type="predicted"/>
<dbReference type="PROSITE" id="PS50234">
    <property type="entry name" value="VWFA"/>
    <property type="match status" value="1"/>
</dbReference>
<dbReference type="GO" id="GO:0003796">
    <property type="term" value="F:lysozyme activity"/>
    <property type="evidence" value="ECO:0007669"/>
    <property type="project" value="InterPro"/>
</dbReference>
<dbReference type="OrthoDB" id="372508at2759"/>
<evidence type="ECO:0000256" key="2">
    <source>
        <dbReference type="ARBA" id="ARBA00022638"/>
    </source>
</evidence>
<dbReference type="InterPro" id="IPR023347">
    <property type="entry name" value="Lysozyme_dom_sf"/>
</dbReference>
<dbReference type="PANTHER" id="PTHR24020">
    <property type="entry name" value="COLLAGEN ALPHA"/>
    <property type="match status" value="1"/>
</dbReference>
<dbReference type="AlphaFoldDB" id="A0A078B1N9"/>
<evidence type="ECO:0000256" key="4">
    <source>
        <dbReference type="SAM" id="Phobius"/>
    </source>
</evidence>
<dbReference type="Pfam" id="PF16754">
    <property type="entry name" value="Pesticin"/>
    <property type="match status" value="1"/>
</dbReference>
<dbReference type="CDD" id="cd01450">
    <property type="entry name" value="vWFA_subfamily_ECM"/>
    <property type="match status" value="1"/>
</dbReference>
<dbReference type="Proteomes" id="UP000039865">
    <property type="component" value="Unassembled WGS sequence"/>
</dbReference>
<gene>
    <name evidence="7" type="primary">Contig11693.g12505</name>
    <name evidence="7" type="ORF">STYLEM_17601</name>
</gene>
<keyword evidence="4" id="KW-0472">Membrane</keyword>
<feature type="coiled-coil region" evidence="3">
    <location>
        <begin position="148"/>
        <end position="180"/>
    </location>
</feature>
<sequence>MNKISLGIFIILCLISLTLTQTPQQCKECAANPCGCQLFKCSTKLQFPTSTQDLSKGFSGCQQTNGDLVANDIIQQLQGQGSCLCPYMKIDESCKPIDQSGIMLGAGFELTGESADNLKKLDGNLLKKLSPYFAKQEAPLQYLMANSIELTQQELQDFEKVKAENEIQNLQKQYDASQFNRNQYGKLNKDRPKFAELSRGVRTVIYSQNKQYGKPDNFLQLWNYALRTDFQNMLDYLSKQGQERGLLESQILKYCMEKCSESKKVNILFVIDGSGSINKTNFETQRDFIRNVIQGTNVGSDSYLIGLLLFSTQLTLVSDFSSDKAALINALNAMDHPKGYTYTNKALIEAKELFQLQAKKRPDALNIMFVLTDGNPFPSSQAITDQTIKDLKNLEVQRYAIGIGDIKEEVLIQISGDTNQDKSRMYFVQDFSKLYSLINSLSVSACSTPQEIKLNQKVFDTALDGQGSQYLKFPQKQISLTIDVKDQAVISSLFSSSYQLSLANTDQNNDQLDDVEAYYSFTYDMPNQFINDGAGEQKDGVITLVINNDKTSTTYVSLKKKSSGKINLSVEQESLQLEKCDENCTLCNSQLICKLCDEGYELVQSKCQVIKLAEPIKVEKKLETVESNEPVESENSKVWLIVLVTVLVLVVLGVGLFIYKKKKNSNGSNDLAYNNQTHQTLLQN</sequence>
<dbReference type="GO" id="GO:0031640">
    <property type="term" value="P:killing of cells of another organism"/>
    <property type="evidence" value="ECO:0007669"/>
    <property type="project" value="UniProtKB-KW"/>
</dbReference>
<dbReference type="InterPro" id="IPR009030">
    <property type="entry name" value="Growth_fac_rcpt_cys_sf"/>
</dbReference>
<name>A0A078B1N9_STYLE</name>
<dbReference type="InterPro" id="IPR031922">
    <property type="entry name" value="Pesticin_C"/>
</dbReference>
<dbReference type="InterPro" id="IPR002035">
    <property type="entry name" value="VWF_A"/>
</dbReference>
<keyword evidence="1" id="KW-0929">Antimicrobial</keyword>
<organism evidence="7 8">
    <name type="scientific">Stylonychia lemnae</name>
    <name type="common">Ciliate</name>
    <dbReference type="NCBI Taxonomy" id="5949"/>
    <lineage>
        <taxon>Eukaryota</taxon>
        <taxon>Sar</taxon>
        <taxon>Alveolata</taxon>
        <taxon>Ciliophora</taxon>
        <taxon>Intramacronucleata</taxon>
        <taxon>Spirotrichea</taxon>
        <taxon>Stichotrichia</taxon>
        <taxon>Sporadotrichida</taxon>
        <taxon>Oxytrichidae</taxon>
        <taxon>Stylonychinae</taxon>
        <taxon>Stylonychia</taxon>
    </lineage>
</organism>
<dbReference type="SUPFAM" id="SSF57184">
    <property type="entry name" value="Growth factor receptor domain"/>
    <property type="match status" value="1"/>
</dbReference>
<evidence type="ECO:0000256" key="1">
    <source>
        <dbReference type="ARBA" id="ARBA00022529"/>
    </source>
</evidence>
<dbReference type="GO" id="GO:0042742">
    <property type="term" value="P:defense response to bacterium"/>
    <property type="evidence" value="ECO:0007669"/>
    <property type="project" value="UniProtKB-KW"/>
</dbReference>
<dbReference type="Gene3D" id="3.40.50.410">
    <property type="entry name" value="von Willebrand factor, type A domain"/>
    <property type="match status" value="1"/>
</dbReference>
<dbReference type="SMART" id="SM00327">
    <property type="entry name" value="VWA"/>
    <property type="match status" value="1"/>
</dbReference>
<dbReference type="PANTHER" id="PTHR24020:SF20">
    <property type="entry name" value="PH DOMAIN-CONTAINING PROTEIN"/>
    <property type="match status" value="1"/>
</dbReference>
<accession>A0A078B1N9</accession>
<evidence type="ECO:0000313" key="8">
    <source>
        <dbReference type="Proteomes" id="UP000039865"/>
    </source>
</evidence>
<feature type="chain" id="PRO_5001729843" description="VWFA domain-containing protein" evidence="5">
    <location>
        <begin position="21"/>
        <end position="684"/>
    </location>
</feature>
<keyword evidence="3" id="KW-0175">Coiled coil</keyword>
<protein>
    <recommendedName>
        <fullName evidence="6">VWFA domain-containing protein</fullName>
    </recommendedName>
</protein>